<dbReference type="InterPro" id="IPR011051">
    <property type="entry name" value="RmlC_Cupin_sf"/>
</dbReference>
<evidence type="ECO:0000313" key="4">
    <source>
        <dbReference type="Proteomes" id="UP001496627"/>
    </source>
</evidence>
<accession>A0ABV0LWU0</accession>
<evidence type="ECO:0000259" key="2">
    <source>
        <dbReference type="PROSITE" id="PS50943"/>
    </source>
</evidence>
<proteinExistence type="predicted"/>
<dbReference type="InterPro" id="IPR014710">
    <property type="entry name" value="RmlC-like_jellyroll"/>
</dbReference>
<dbReference type="Proteomes" id="UP001496627">
    <property type="component" value="Unassembled WGS sequence"/>
</dbReference>
<dbReference type="Pfam" id="PF13560">
    <property type="entry name" value="HTH_31"/>
    <property type="match status" value="1"/>
</dbReference>
<dbReference type="InterPro" id="IPR001387">
    <property type="entry name" value="Cro/C1-type_HTH"/>
</dbReference>
<dbReference type="Gene3D" id="2.60.120.10">
    <property type="entry name" value="Jelly Rolls"/>
    <property type="match status" value="1"/>
</dbReference>
<dbReference type="PANTHER" id="PTHR46797:SF19">
    <property type="entry name" value="BLL2473 PROTEIN"/>
    <property type="match status" value="1"/>
</dbReference>
<reference evidence="3 4" key="1">
    <citation type="submission" date="2024-05" db="EMBL/GenBank/DDBJ databases">
        <title>Neorhizobium sp. Rsf11, a plant growth promoting and heavy metal resistant PAH-degrader.</title>
        <authorList>
            <person name="Golubev S.N."/>
            <person name="Muratova A.Y."/>
            <person name="Markelova M.I."/>
        </authorList>
    </citation>
    <scope>NUCLEOTIDE SEQUENCE [LARGE SCALE GENOMIC DNA]</scope>
    <source>
        <strain evidence="3 4">Rsf11</strain>
    </source>
</reference>
<dbReference type="CDD" id="cd00093">
    <property type="entry name" value="HTH_XRE"/>
    <property type="match status" value="1"/>
</dbReference>
<dbReference type="InterPro" id="IPR050807">
    <property type="entry name" value="TransReg_Diox_bact_type"/>
</dbReference>
<dbReference type="EMBL" id="JBEAAL010000001">
    <property type="protein sequence ID" value="MEQ1404064.1"/>
    <property type="molecule type" value="Genomic_DNA"/>
</dbReference>
<keyword evidence="1" id="KW-0238">DNA-binding</keyword>
<dbReference type="InterPro" id="IPR013096">
    <property type="entry name" value="Cupin_2"/>
</dbReference>
<dbReference type="Pfam" id="PF07883">
    <property type="entry name" value="Cupin_2"/>
    <property type="match status" value="1"/>
</dbReference>
<sequence length="199" mass="22278">MLSETLTTALEGYAIGPKIRRLRLRKKLGLVQLGEHTGLSAAMLSKIERGHLFPTLPTLLRIALVFGVGLDHFFKEDNDRPVHAVVRKADRIRLPDKAGRTSPAYRFESLDFPVSDRRLHGYYVEFGEEDEQSEPHEHAGAEIIYVLRGELVVNLEGEDITLSEGDSMYFESTYPHSYRRNGSLPCAAIVVVTAQPSST</sequence>
<dbReference type="RefSeq" id="WP_227704999.1">
    <property type="nucleotide sequence ID" value="NZ_JBEAAL010000001.1"/>
</dbReference>
<dbReference type="PANTHER" id="PTHR46797">
    <property type="entry name" value="HTH-TYPE TRANSCRIPTIONAL REGULATOR"/>
    <property type="match status" value="1"/>
</dbReference>
<dbReference type="CDD" id="cd02209">
    <property type="entry name" value="cupin_XRE_C"/>
    <property type="match status" value="1"/>
</dbReference>
<dbReference type="PROSITE" id="PS50943">
    <property type="entry name" value="HTH_CROC1"/>
    <property type="match status" value="1"/>
</dbReference>
<dbReference type="SMART" id="SM00530">
    <property type="entry name" value="HTH_XRE"/>
    <property type="match status" value="1"/>
</dbReference>
<gene>
    <name evidence="3" type="ORF">ABK249_03885</name>
</gene>
<dbReference type="SUPFAM" id="SSF47413">
    <property type="entry name" value="lambda repressor-like DNA-binding domains"/>
    <property type="match status" value="1"/>
</dbReference>
<evidence type="ECO:0000313" key="3">
    <source>
        <dbReference type="EMBL" id="MEQ1404064.1"/>
    </source>
</evidence>
<organism evidence="3 4">
    <name type="scientific">Neorhizobium phenanthreniclasticum</name>
    <dbReference type="NCBI Taxonomy" id="3157917"/>
    <lineage>
        <taxon>Bacteria</taxon>
        <taxon>Pseudomonadati</taxon>
        <taxon>Pseudomonadota</taxon>
        <taxon>Alphaproteobacteria</taxon>
        <taxon>Hyphomicrobiales</taxon>
        <taxon>Rhizobiaceae</taxon>
        <taxon>Rhizobium/Agrobacterium group</taxon>
        <taxon>Neorhizobium</taxon>
    </lineage>
</organism>
<dbReference type="InterPro" id="IPR010982">
    <property type="entry name" value="Lambda_DNA-bd_dom_sf"/>
</dbReference>
<dbReference type="SUPFAM" id="SSF51182">
    <property type="entry name" value="RmlC-like cupins"/>
    <property type="match status" value="1"/>
</dbReference>
<comment type="caution">
    <text evidence="3">The sequence shown here is derived from an EMBL/GenBank/DDBJ whole genome shotgun (WGS) entry which is preliminary data.</text>
</comment>
<dbReference type="Gene3D" id="1.10.260.40">
    <property type="entry name" value="lambda repressor-like DNA-binding domains"/>
    <property type="match status" value="1"/>
</dbReference>
<feature type="domain" description="HTH cro/C1-type" evidence="2">
    <location>
        <begin position="19"/>
        <end position="73"/>
    </location>
</feature>
<keyword evidence="4" id="KW-1185">Reference proteome</keyword>
<name>A0ABV0LWU0_9HYPH</name>
<evidence type="ECO:0000256" key="1">
    <source>
        <dbReference type="ARBA" id="ARBA00023125"/>
    </source>
</evidence>
<protein>
    <submittedName>
        <fullName evidence="3">Cupin domain-containing protein</fullName>
    </submittedName>
</protein>